<dbReference type="Pfam" id="PF08220">
    <property type="entry name" value="HTH_DeoR"/>
    <property type="match status" value="1"/>
</dbReference>
<protein>
    <submittedName>
        <fullName evidence="7">DeoR/GlpR transcriptional regulator</fullName>
    </submittedName>
</protein>
<dbReference type="Proteomes" id="UP000311605">
    <property type="component" value="Unassembled WGS sequence"/>
</dbReference>
<accession>A0A5C4XBZ8</accession>
<dbReference type="SUPFAM" id="SSF100950">
    <property type="entry name" value="NagB/RpiA/CoA transferase-like"/>
    <property type="match status" value="1"/>
</dbReference>
<dbReference type="InterPro" id="IPR036390">
    <property type="entry name" value="WH_DNA-bd_sf"/>
</dbReference>
<feature type="compositionally biased region" description="Basic and acidic residues" evidence="5">
    <location>
        <begin position="251"/>
        <end position="264"/>
    </location>
</feature>
<evidence type="ECO:0000256" key="2">
    <source>
        <dbReference type="ARBA" id="ARBA00023015"/>
    </source>
</evidence>
<evidence type="ECO:0000256" key="3">
    <source>
        <dbReference type="ARBA" id="ARBA00023125"/>
    </source>
</evidence>
<dbReference type="InterPro" id="IPR014036">
    <property type="entry name" value="DeoR-like_C"/>
</dbReference>
<evidence type="ECO:0000313" key="8">
    <source>
        <dbReference type="Proteomes" id="UP000311605"/>
    </source>
</evidence>
<dbReference type="PRINTS" id="PR00037">
    <property type="entry name" value="HTHLACR"/>
</dbReference>
<dbReference type="InterPro" id="IPR001034">
    <property type="entry name" value="DeoR_HTH"/>
</dbReference>
<dbReference type="Gene3D" id="1.10.10.10">
    <property type="entry name" value="Winged helix-like DNA-binding domain superfamily/Winged helix DNA-binding domain"/>
    <property type="match status" value="1"/>
</dbReference>
<dbReference type="PROSITE" id="PS51000">
    <property type="entry name" value="HTH_DEOR_2"/>
    <property type="match status" value="1"/>
</dbReference>
<proteinExistence type="predicted"/>
<dbReference type="RefSeq" id="WP_139678844.1">
    <property type="nucleotide sequence ID" value="NZ_VDMN01000007.1"/>
</dbReference>
<evidence type="ECO:0000313" key="7">
    <source>
        <dbReference type="EMBL" id="TNM60937.1"/>
    </source>
</evidence>
<comment type="caution">
    <text evidence="7">The sequence shown here is derived from an EMBL/GenBank/DDBJ whole genome shotgun (WGS) entry which is preliminary data.</text>
</comment>
<evidence type="ECO:0000259" key="6">
    <source>
        <dbReference type="PROSITE" id="PS51000"/>
    </source>
</evidence>
<keyword evidence="8" id="KW-1185">Reference proteome</keyword>
<reference evidence="7 8" key="1">
    <citation type="submission" date="2019-06" db="EMBL/GenBank/DDBJ databases">
        <title>The draft genome of Rhizobium smilacinae PTYR-5.</title>
        <authorList>
            <person name="Liu L."/>
            <person name="Li L."/>
            <person name="Zhang X."/>
        </authorList>
    </citation>
    <scope>NUCLEOTIDE SEQUENCE [LARGE SCALE GENOMIC DNA]</scope>
    <source>
        <strain evidence="7 8">PTYR-5</strain>
    </source>
</reference>
<keyword evidence="1" id="KW-0678">Repressor</keyword>
<feature type="region of interest" description="Disordered" evidence="5">
    <location>
        <begin position="250"/>
        <end position="270"/>
    </location>
</feature>
<dbReference type="GO" id="GO:0003677">
    <property type="term" value="F:DNA binding"/>
    <property type="evidence" value="ECO:0007669"/>
    <property type="project" value="UniProtKB-KW"/>
</dbReference>
<evidence type="ECO:0000256" key="4">
    <source>
        <dbReference type="ARBA" id="ARBA00023163"/>
    </source>
</evidence>
<gene>
    <name evidence="7" type="ORF">FHP24_24400</name>
</gene>
<feature type="domain" description="HTH deoR-type" evidence="6">
    <location>
        <begin position="5"/>
        <end position="60"/>
    </location>
</feature>
<dbReference type="InterPro" id="IPR037171">
    <property type="entry name" value="NagB/RpiA_transferase-like"/>
</dbReference>
<dbReference type="Pfam" id="PF00455">
    <property type="entry name" value="DeoRC"/>
    <property type="match status" value="1"/>
</dbReference>
<evidence type="ECO:0000256" key="5">
    <source>
        <dbReference type="SAM" id="MobiDB-lite"/>
    </source>
</evidence>
<dbReference type="PROSITE" id="PS00894">
    <property type="entry name" value="HTH_DEOR_1"/>
    <property type="match status" value="1"/>
</dbReference>
<dbReference type="SMART" id="SM00420">
    <property type="entry name" value="HTH_DEOR"/>
    <property type="match status" value="1"/>
</dbReference>
<dbReference type="SMART" id="SM01134">
    <property type="entry name" value="DeoRC"/>
    <property type="match status" value="1"/>
</dbReference>
<keyword evidence="2" id="KW-0805">Transcription regulation</keyword>
<dbReference type="EMBL" id="VDMN01000007">
    <property type="protein sequence ID" value="TNM60937.1"/>
    <property type="molecule type" value="Genomic_DNA"/>
</dbReference>
<organism evidence="7 8">
    <name type="scientific">Aliirhizobium smilacinae</name>
    <dbReference type="NCBI Taxonomy" id="1395944"/>
    <lineage>
        <taxon>Bacteria</taxon>
        <taxon>Pseudomonadati</taxon>
        <taxon>Pseudomonadota</taxon>
        <taxon>Alphaproteobacteria</taxon>
        <taxon>Hyphomicrobiales</taxon>
        <taxon>Rhizobiaceae</taxon>
        <taxon>Aliirhizobium</taxon>
    </lineage>
</organism>
<evidence type="ECO:0000256" key="1">
    <source>
        <dbReference type="ARBA" id="ARBA00022491"/>
    </source>
</evidence>
<dbReference type="PANTHER" id="PTHR30363:SF4">
    <property type="entry name" value="GLYCEROL-3-PHOSPHATE REGULON REPRESSOR"/>
    <property type="match status" value="1"/>
</dbReference>
<dbReference type="InterPro" id="IPR018356">
    <property type="entry name" value="Tscrpt_reg_HTH_DeoR_CS"/>
</dbReference>
<name>A0A5C4XBZ8_9HYPH</name>
<dbReference type="AlphaFoldDB" id="A0A5C4XBZ8"/>
<dbReference type="PANTHER" id="PTHR30363">
    <property type="entry name" value="HTH-TYPE TRANSCRIPTIONAL REGULATOR SRLR-RELATED"/>
    <property type="match status" value="1"/>
</dbReference>
<keyword evidence="3" id="KW-0238">DNA-binding</keyword>
<dbReference type="SUPFAM" id="SSF46785">
    <property type="entry name" value="Winged helix' DNA-binding domain"/>
    <property type="match status" value="1"/>
</dbReference>
<keyword evidence="4" id="KW-0804">Transcription</keyword>
<dbReference type="InterPro" id="IPR036388">
    <property type="entry name" value="WH-like_DNA-bd_sf"/>
</dbReference>
<dbReference type="GO" id="GO:0003700">
    <property type="term" value="F:DNA-binding transcription factor activity"/>
    <property type="evidence" value="ECO:0007669"/>
    <property type="project" value="InterPro"/>
</dbReference>
<dbReference type="OrthoDB" id="9797223at2"/>
<dbReference type="InterPro" id="IPR050313">
    <property type="entry name" value="Carb_Metab_HTH_regulators"/>
</dbReference>
<sequence>MDHFVGERQARIFAELRAKGRVAAQDLAQAFGVSEDTIRRDLREMAGRGECERVYGGALLPSGQTVPLKTRISEQPDRKMVLGSKVVELLAEGSVVFFDAGSTNLAIARSLPEGFRLTAVTNTPAIAAELAGRPGVELIVIGGRVEPSVGAAIDSTAIRQLETISPDLCVIGTCGLTLEDGLTADIFEDAAFKRLASAASKNSLAAVTSDKLGLRAAFHVGMLQAPLSLVLEADADEVLVQELALRGVAAHRSDAAEPNNEKKSSRGNTP</sequence>